<feature type="domain" description="Aerotolerance regulator N-terminal" evidence="2">
    <location>
        <begin position="4"/>
        <end position="77"/>
    </location>
</feature>
<evidence type="ECO:0008006" key="6">
    <source>
        <dbReference type="Google" id="ProtNLM"/>
    </source>
</evidence>
<feature type="transmembrane region" description="Helical" evidence="1">
    <location>
        <begin position="57"/>
        <end position="75"/>
    </location>
</feature>
<dbReference type="NCBIfam" id="TIGR02226">
    <property type="entry name" value="two_anch"/>
    <property type="match status" value="1"/>
</dbReference>
<dbReference type="InterPro" id="IPR011933">
    <property type="entry name" value="Double_TM_dom"/>
</dbReference>
<evidence type="ECO:0000313" key="4">
    <source>
        <dbReference type="EMBL" id="MDQ0291339.1"/>
    </source>
</evidence>
<dbReference type="InterPro" id="IPR036465">
    <property type="entry name" value="vWFA_dom_sf"/>
</dbReference>
<keyword evidence="1" id="KW-0812">Transmembrane</keyword>
<feature type="domain" description="VWFA" evidence="3">
    <location>
        <begin position="93"/>
        <end position="197"/>
    </location>
</feature>
<dbReference type="RefSeq" id="WP_307263993.1">
    <property type="nucleotide sequence ID" value="NZ_JAUSVL010000001.1"/>
</dbReference>
<feature type="transmembrane region" description="Helical" evidence="1">
    <location>
        <begin position="6"/>
        <end position="25"/>
    </location>
</feature>
<sequence>MPFFLFNGFLLFGLAALIPVALHLLHKRKPQPYFFAAVRFIQDATAKSRRSRRVTQCVTLLMRVLIIIILAMAFAQPLVRSNKYLSEGQRVAVIVIDSSASMQAAGGDKSLFELAQTWAALLVDGLAEGDRVAILAPGRDDPRVVFPPVSDHQAVKSALLELKAGTGQADVAESIRDQLQRQDGGLANVEIHVFSDFQRASWNNDALQPMLDSIAEHRGALFFNQLVSAGGGDSGIASALFMPPAILGDGTIATVATISTNEQFVGTSILRLQGATGEEINHVALDLLPKDKRETRLQGMGSGAAPDWTGVLELSDDVFALNNRHYFSLPRLSGAPALLVNGGSDRDSFFLERALRPGGQAASLMLPQVVDWAGFMAGDISANAAIFICNPPVLDDAVRQKLDGYLQGGGVVMFFPGEEQGLSESTLRAFAPWEQLRAAPADQGDIQRLPVAVGNAHDPLVQKLQALLPPPWAVPIRKYLNIHPPTADEAVLSFRGGNAFVMRSSRGAGWLWLCATSANRDWSDWPMTPFFFIFMQELCKEAAGLRQPRLAAEVGGAIAIPWPGQITSAEFSITAPDGAERRLTVQRQNANEPFVLGGFSLPGIHSVQYGGMTRKLAVNIPAAESDLSYWRGNELVAGAKGIPAAHCLSHEQLRQEITTLRQGSPLWPLLLIMAFALSMIEVIFANLRSRPQDQPSFLAKILKQGGAVS</sequence>
<name>A0AAE4APH4_9BACT</name>
<evidence type="ECO:0000256" key="1">
    <source>
        <dbReference type="SAM" id="Phobius"/>
    </source>
</evidence>
<dbReference type="PANTHER" id="PTHR37464">
    <property type="entry name" value="BLL2463 PROTEIN"/>
    <property type="match status" value="1"/>
</dbReference>
<dbReference type="SUPFAM" id="SSF52317">
    <property type="entry name" value="Class I glutamine amidotransferase-like"/>
    <property type="match status" value="1"/>
</dbReference>
<dbReference type="InterPro" id="IPR024163">
    <property type="entry name" value="Aerotolerance_reg_N"/>
</dbReference>
<feature type="transmembrane region" description="Helical" evidence="1">
    <location>
        <begin position="666"/>
        <end position="687"/>
    </location>
</feature>
<dbReference type="SUPFAM" id="SSF53300">
    <property type="entry name" value="vWA-like"/>
    <property type="match status" value="1"/>
</dbReference>
<reference evidence="4" key="1">
    <citation type="submission" date="2023-07" db="EMBL/GenBank/DDBJ databases">
        <title>Genomic Encyclopedia of Type Strains, Phase IV (KMG-IV): sequencing the most valuable type-strain genomes for metagenomic binning, comparative biology and taxonomic classification.</title>
        <authorList>
            <person name="Goeker M."/>
        </authorList>
    </citation>
    <scope>NUCLEOTIDE SEQUENCE</scope>
    <source>
        <strain evidence="4">DSM 24202</strain>
    </source>
</reference>
<evidence type="ECO:0000259" key="3">
    <source>
        <dbReference type="Pfam" id="PF13519"/>
    </source>
</evidence>
<comment type="caution">
    <text evidence="4">The sequence shown here is derived from an EMBL/GenBank/DDBJ whole genome shotgun (WGS) entry which is preliminary data.</text>
</comment>
<dbReference type="AlphaFoldDB" id="A0AAE4APH4"/>
<organism evidence="4 5">
    <name type="scientific">Oligosphaera ethanolica</name>
    <dbReference type="NCBI Taxonomy" id="760260"/>
    <lineage>
        <taxon>Bacteria</taxon>
        <taxon>Pseudomonadati</taxon>
        <taxon>Lentisphaerota</taxon>
        <taxon>Oligosphaeria</taxon>
        <taxon>Oligosphaerales</taxon>
        <taxon>Oligosphaeraceae</taxon>
        <taxon>Oligosphaera</taxon>
    </lineage>
</organism>
<evidence type="ECO:0000313" key="5">
    <source>
        <dbReference type="Proteomes" id="UP001238163"/>
    </source>
</evidence>
<dbReference type="PANTHER" id="PTHR37464:SF1">
    <property type="entry name" value="BLL2463 PROTEIN"/>
    <property type="match status" value="1"/>
</dbReference>
<gene>
    <name evidence="4" type="ORF">J3R75_003446</name>
</gene>
<dbReference type="InterPro" id="IPR002035">
    <property type="entry name" value="VWF_A"/>
</dbReference>
<dbReference type="Gene3D" id="3.40.50.410">
    <property type="entry name" value="von Willebrand factor, type A domain"/>
    <property type="match status" value="1"/>
</dbReference>
<proteinExistence type="predicted"/>
<protein>
    <recommendedName>
        <fullName evidence="6">Aerotolerance regulator N-terminal domain-containing protein</fullName>
    </recommendedName>
</protein>
<keyword evidence="1" id="KW-0472">Membrane</keyword>
<dbReference type="InterPro" id="IPR029062">
    <property type="entry name" value="Class_I_gatase-like"/>
</dbReference>
<dbReference type="Pfam" id="PF13519">
    <property type="entry name" value="VWA_2"/>
    <property type="match status" value="1"/>
</dbReference>
<accession>A0AAE4APH4</accession>
<keyword evidence="5" id="KW-1185">Reference proteome</keyword>
<dbReference type="Proteomes" id="UP001238163">
    <property type="component" value="Unassembled WGS sequence"/>
</dbReference>
<keyword evidence="1" id="KW-1133">Transmembrane helix</keyword>
<dbReference type="Gene3D" id="3.40.50.880">
    <property type="match status" value="1"/>
</dbReference>
<dbReference type="EMBL" id="JAUSVL010000001">
    <property type="protein sequence ID" value="MDQ0291339.1"/>
    <property type="molecule type" value="Genomic_DNA"/>
</dbReference>
<evidence type="ECO:0000259" key="2">
    <source>
        <dbReference type="Pfam" id="PF07584"/>
    </source>
</evidence>
<dbReference type="Pfam" id="PF07584">
    <property type="entry name" value="BatA"/>
    <property type="match status" value="1"/>
</dbReference>